<dbReference type="PANTHER" id="PTHR33991:SF1">
    <property type="entry name" value="DNA REPAIR PROTEIN RECO"/>
    <property type="match status" value="1"/>
</dbReference>
<reference evidence="9 10" key="1">
    <citation type="submission" date="2010-10" db="EMBL/GenBank/DDBJ databases">
        <authorList>
            <person name="Durkin A.S."/>
            <person name="Madupu R."/>
            <person name="Torralba M."/>
            <person name="Gillis M."/>
            <person name="Methe B."/>
            <person name="Sutton G."/>
            <person name="Nelson K.E."/>
        </authorList>
    </citation>
    <scope>NUCLEOTIDE SEQUENCE [LARGE SCALE GENOMIC DNA]</scope>
    <source>
        <strain evidence="9 10">ACS-139-V-Col8</strain>
    </source>
</reference>
<dbReference type="InterPro" id="IPR042242">
    <property type="entry name" value="RecO_C"/>
</dbReference>
<dbReference type="NCBIfam" id="TIGR00613">
    <property type="entry name" value="reco"/>
    <property type="match status" value="1"/>
</dbReference>
<dbReference type="InterPro" id="IPR012340">
    <property type="entry name" value="NA-bd_OB-fold"/>
</dbReference>
<dbReference type="InterPro" id="IPR003717">
    <property type="entry name" value="RecO"/>
</dbReference>
<dbReference type="SUPFAM" id="SSF50249">
    <property type="entry name" value="Nucleic acid-binding proteins"/>
    <property type="match status" value="1"/>
</dbReference>
<dbReference type="InterPro" id="IPR037278">
    <property type="entry name" value="ARFGAP/RecO"/>
</dbReference>
<keyword evidence="4 7" id="KW-0233">DNA recombination</keyword>
<keyword evidence="3 7" id="KW-0227">DNA damage</keyword>
<accession>E4KM26</accession>
<dbReference type="GO" id="GO:0006310">
    <property type="term" value="P:DNA recombination"/>
    <property type="evidence" value="ECO:0007669"/>
    <property type="project" value="UniProtKB-UniRule"/>
</dbReference>
<dbReference type="RefSeq" id="WP_006417425.1">
    <property type="nucleotide sequence ID" value="NZ_AENN01000001.1"/>
</dbReference>
<dbReference type="AlphaFoldDB" id="E4KM26"/>
<organism evidence="9 10">
    <name type="scientific">Eremococcus coleocola ACS-139-V-Col8</name>
    <dbReference type="NCBI Taxonomy" id="908337"/>
    <lineage>
        <taxon>Bacteria</taxon>
        <taxon>Bacillati</taxon>
        <taxon>Bacillota</taxon>
        <taxon>Bacilli</taxon>
        <taxon>Lactobacillales</taxon>
        <taxon>Aerococcaceae</taxon>
        <taxon>Eremococcus</taxon>
    </lineage>
</organism>
<evidence type="ECO:0000256" key="1">
    <source>
        <dbReference type="ARBA" id="ARBA00007452"/>
    </source>
</evidence>
<comment type="similarity">
    <text evidence="1 7">Belongs to the RecO family.</text>
</comment>
<dbReference type="PANTHER" id="PTHR33991">
    <property type="entry name" value="DNA REPAIR PROTEIN RECO"/>
    <property type="match status" value="1"/>
</dbReference>
<evidence type="ECO:0000313" key="10">
    <source>
        <dbReference type="Proteomes" id="UP000005990"/>
    </source>
</evidence>
<evidence type="ECO:0000256" key="5">
    <source>
        <dbReference type="ARBA" id="ARBA00023204"/>
    </source>
</evidence>
<dbReference type="GO" id="GO:0006302">
    <property type="term" value="P:double-strand break repair"/>
    <property type="evidence" value="ECO:0007669"/>
    <property type="project" value="TreeGrafter"/>
</dbReference>
<dbReference type="Proteomes" id="UP000005990">
    <property type="component" value="Unassembled WGS sequence"/>
</dbReference>
<protein>
    <recommendedName>
        <fullName evidence="2 7">DNA repair protein RecO</fullName>
    </recommendedName>
    <alternativeName>
        <fullName evidence="6 7">Recombination protein O</fullName>
    </alternativeName>
</protein>
<dbReference type="Pfam" id="PF02565">
    <property type="entry name" value="RecO_C"/>
    <property type="match status" value="1"/>
</dbReference>
<evidence type="ECO:0000259" key="8">
    <source>
        <dbReference type="Pfam" id="PF11967"/>
    </source>
</evidence>
<name>E4KM26_9LACT</name>
<proteinExistence type="inferred from homology"/>
<evidence type="ECO:0000256" key="4">
    <source>
        <dbReference type="ARBA" id="ARBA00023172"/>
    </source>
</evidence>
<evidence type="ECO:0000256" key="3">
    <source>
        <dbReference type="ARBA" id="ARBA00022763"/>
    </source>
</evidence>
<dbReference type="GO" id="GO:0043590">
    <property type="term" value="C:bacterial nucleoid"/>
    <property type="evidence" value="ECO:0007669"/>
    <property type="project" value="TreeGrafter"/>
</dbReference>
<gene>
    <name evidence="7 9" type="primary">recO</name>
    <name evidence="9" type="ORF">HMPREF9257_1009</name>
</gene>
<evidence type="ECO:0000256" key="2">
    <source>
        <dbReference type="ARBA" id="ARBA00021310"/>
    </source>
</evidence>
<feature type="domain" description="DNA replication/recombination mediator RecO N-terminal" evidence="8">
    <location>
        <begin position="1"/>
        <end position="78"/>
    </location>
</feature>
<keyword evidence="10" id="KW-1185">Reference proteome</keyword>
<dbReference type="eggNOG" id="COG1381">
    <property type="taxonomic scope" value="Bacteria"/>
</dbReference>
<dbReference type="InterPro" id="IPR022572">
    <property type="entry name" value="DNA_rep/recomb_RecO_N"/>
</dbReference>
<sequence>MNERFEGIVLFNRPYKEDDALIKVFTDRFGTKMFYLKHVKKPNHPLASQMIPLTRHEFVGMIHDQGFSFLREGTSLDMYRSNQVDYKKQVYTAYISQLVDAAIDDNVPNLALYQLLRGSLEQINQGQVPELITHFVEIHLLPLFGTQLNWQTCQVCDSQQEPADFSIKLQGRLCPHHLNHDPYRMHLNPRALHIAALLAGLSLDQLGQINLSKQTYQELRRLMDAIYQEFVGIRLRSKHYLDQMDQIAQKTDQLKVKRQARKSKDKTNSE</sequence>
<dbReference type="EMBL" id="AENN01000001">
    <property type="protein sequence ID" value="EFR31939.1"/>
    <property type="molecule type" value="Genomic_DNA"/>
</dbReference>
<comment type="caution">
    <text evidence="9">The sequence shown here is derived from an EMBL/GenBank/DDBJ whole genome shotgun (WGS) entry which is preliminary data.</text>
</comment>
<dbReference type="HAMAP" id="MF_00201">
    <property type="entry name" value="RecO"/>
    <property type="match status" value="1"/>
</dbReference>
<evidence type="ECO:0000313" key="9">
    <source>
        <dbReference type="EMBL" id="EFR31939.1"/>
    </source>
</evidence>
<evidence type="ECO:0000256" key="6">
    <source>
        <dbReference type="ARBA" id="ARBA00033409"/>
    </source>
</evidence>
<comment type="function">
    <text evidence="7">Involved in DNA repair and RecF pathway recombination.</text>
</comment>
<dbReference type="SUPFAM" id="SSF57863">
    <property type="entry name" value="ArfGap/RecO-like zinc finger"/>
    <property type="match status" value="1"/>
</dbReference>
<keyword evidence="5 7" id="KW-0234">DNA repair</keyword>
<dbReference type="Gene3D" id="1.20.1440.120">
    <property type="entry name" value="Recombination protein O, C-terminal domain"/>
    <property type="match status" value="1"/>
</dbReference>
<dbReference type="Gene3D" id="2.40.50.140">
    <property type="entry name" value="Nucleic acid-binding proteins"/>
    <property type="match status" value="1"/>
</dbReference>
<dbReference type="STRING" id="908337.HMPREF9257_1009"/>
<evidence type="ECO:0000256" key="7">
    <source>
        <dbReference type="HAMAP-Rule" id="MF_00201"/>
    </source>
</evidence>
<dbReference type="Pfam" id="PF11967">
    <property type="entry name" value="RecO_N"/>
    <property type="match status" value="1"/>
</dbReference>